<proteinExistence type="predicted"/>
<gene>
    <name evidence="1" type="ORF">QCA50_020466</name>
</gene>
<name>A0AAW0F7R4_9APHY</name>
<keyword evidence="2" id="KW-1185">Reference proteome</keyword>
<dbReference type="Proteomes" id="UP001385951">
    <property type="component" value="Unassembled WGS sequence"/>
</dbReference>
<evidence type="ECO:0000313" key="2">
    <source>
        <dbReference type="Proteomes" id="UP001385951"/>
    </source>
</evidence>
<organism evidence="1 2">
    <name type="scientific">Cerrena zonata</name>
    <dbReference type="NCBI Taxonomy" id="2478898"/>
    <lineage>
        <taxon>Eukaryota</taxon>
        <taxon>Fungi</taxon>
        <taxon>Dikarya</taxon>
        <taxon>Basidiomycota</taxon>
        <taxon>Agaricomycotina</taxon>
        <taxon>Agaricomycetes</taxon>
        <taxon>Polyporales</taxon>
        <taxon>Cerrenaceae</taxon>
        <taxon>Cerrena</taxon>
    </lineage>
</organism>
<protein>
    <submittedName>
        <fullName evidence="1">Uncharacterized protein</fullName>
    </submittedName>
</protein>
<reference evidence="1 2" key="1">
    <citation type="submission" date="2022-09" db="EMBL/GenBank/DDBJ databases">
        <authorList>
            <person name="Palmer J.M."/>
        </authorList>
    </citation>
    <scope>NUCLEOTIDE SEQUENCE [LARGE SCALE GENOMIC DNA]</scope>
    <source>
        <strain evidence="1 2">DSM 7382</strain>
    </source>
</reference>
<sequence>MQPSENFKFLRQVYPLEQELLCHAALWLLKSSLTAIAPDITHVVGQQAKSSLTESRGKQTDNYIFSNALTAVS</sequence>
<dbReference type="AlphaFoldDB" id="A0AAW0F7R4"/>
<comment type="caution">
    <text evidence="1">The sequence shown here is derived from an EMBL/GenBank/DDBJ whole genome shotgun (WGS) entry which is preliminary data.</text>
</comment>
<accession>A0AAW0F7R4</accession>
<evidence type="ECO:0000313" key="1">
    <source>
        <dbReference type="EMBL" id="KAK7676590.1"/>
    </source>
</evidence>
<dbReference type="EMBL" id="JASBNA010000111">
    <property type="protein sequence ID" value="KAK7676590.1"/>
    <property type="molecule type" value="Genomic_DNA"/>
</dbReference>